<proteinExistence type="predicted"/>
<comment type="caution">
    <text evidence="1">The sequence shown here is derived from an EMBL/GenBank/DDBJ whole genome shotgun (WGS) entry which is preliminary data.</text>
</comment>
<accession>A0ABU0YRL2</accession>
<evidence type="ECO:0008006" key="3">
    <source>
        <dbReference type="Google" id="ProtNLM"/>
    </source>
</evidence>
<evidence type="ECO:0000313" key="2">
    <source>
        <dbReference type="Proteomes" id="UP001230156"/>
    </source>
</evidence>
<dbReference type="PANTHER" id="PTHR12994">
    <property type="entry name" value="SECERNIN"/>
    <property type="match status" value="1"/>
</dbReference>
<name>A0ABU0YRL2_9PROT</name>
<sequence length="428" mass="47160">MCDTFVALADTTANRSVLLAKSADTEVNEAQHFLGLPARDYPEGAQVRVTHRVIPQARHTYEALIDKSFWLYGGEIGVNEHGVAVGNEAVFSKIGSEGDGVVLIDLLRLILERSATRHEAVDLVAQLLAAFGQGGNCELRGNSHFDGSFIVSDQTGAVVIETAGPQWAAREVKGFGSISNGYTIGVDWDRSSLATTNGTKADFAELVGDPEKTRCVAAVERQKASYDFLAKHAGKITVRTMADLLRYTGPGAYSPLDGEAPTRICMHAAPYDFRLWQATGALIADTRGSDVMAWVTATSGTDVSIFKPAFLGIDLPDLGPMPREYFTPGAYWWKHEFLHRRAMADYDQLMPEIRGAFEALEDEFFRDSETVRRGGKAEKADFVADCWRRADAARDRWIEKLEAKNYFIENAAYRAMWDGFNRAASLPL</sequence>
<gene>
    <name evidence="1" type="ORF">Q8A70_21890</name>
</gene>
<keyword evidence="2" id="KW-1185">Reference proteome</keyword>
<evidence type="ECO:0000313" key="1">
    <source>
        <dbReference type="EMBL" id="MDQ7250357.1"/>
    </source>
</evidence>
<reference evidence="2" key="1">
    <citation type="submission" date="2023-08" db="EMBL/GenBank/DDBJ databases">
        <title>Rhodospirillaceae gen. nov., a novel taxon isolated from the Yangtze River Yuezi River estuary sludge.</title>
        <authorList>
            <person name="Ruan L."/>
        </authorList>
    </citation>
    <scope>NUCLEOTIDE SEQUENCE [LARGE SCALE GENOMIC DNA]</scope>
    <source>
        <strain evidence="2">R-7</strain>
    </source>
</reference>
<protein>
    <recommendedName>
        <fullName evidence="3">Membrane dipeptidase</fullName>
    </recommendedName>
</protein>
<dbReference type="Gene3D" id="3.60.60.10">
    <property type="entry name" value="Penicillin V Acylase, Chain A"/>
    <property type="match status" value="1"/>
</dbReference>
<dbReference type="RefSeq" id="WP_379959529.1">
    <property type="nucleotide sequence ID" value="NZ_JAUYVI010000007.1"/>
</dbReference>
<dbReference type="PANTHER" id="PTHR12994:SF17">
    <property type="entry name" value="LD30995P"/>
    <property type="match status" value="1"/>
</dbReference>
<dbReference type="InterPro" id="IPR005322">
    <property type="entry name" value="Peptidase_C69"/>
</dbReference>
<dbReference type="Proteomes" id="UP001230156">
    <property type="component" value="Unassembled WGS sequence"/>
</dbReference>
<organism evidence="1 2">
    <name type="scientific">Dongia sedimenti</name>
    <dbReference type="NCBI Taxonomy" id="3064282"/>
    <lineage>
        <taxon>Bacteria</taxon>
        <taxon>Pseudomonadati</taxon>
        <taxon>Pseudomonadota</taxon>
        <taxon>Alphaproteobacteria</taxon>
        <taxon>Rhodospirillales</taxon>
        <taxon>Dongiaceae</taxon>
        <taxon>Dongia</taxon>
    </lineage>
</organism>
<dbReference type="EMBL" id="JAUYVI010000007">
    <property type="protein sequence ID" value="MDQ7250357.1"/>
    <property type="molecule type" value="Genomic_DNA"/>
</dbReference>